<proteinExistence type="predicted"/>
<dbReference type="AlphaFoldDB" id="A0A061RTL1"/>
<name>A0A061RTL1_9CHLO</name>
<dbReference type="EMBL" id="GBEZ01011924">
    <property type="protein sequence ID" value="JAC73911.1"/>
    <property type="molecule type" value="Transcribed_RNA"/>
</dbReference>
<gene>
    <name evidence="2" type="ORF">TSPGSL018_27460</name>
</gene>
<evidence type="ECO:0000256" key="1">
    <source>
        <dbReference type="SAM" id="MobiDB-lite"/>
    </source>
</evidence>
<feature type="region of interest" description="Disordered" evidence="1">
    <location>
        <begin position="1"/>
        <end position="69"/>
    </location>
</feature>
<feature type="non-terminal residue" evidence="2">
    <location>
        <position position="1"/>
    </location>
</feature>
<evidence type="ECO:0000313" key="2">
    <source>
        <dbReference type="EMBL" id="JAC73911.1"/>
    </source>
</evidence>
<sequence length="69" mass="7588">GPGKRLTTAARPHPFSVLRADAAPQRRRQTAPSGFRVPACSPRSEGQSPRLRHGARAWASRRIPPRARP</sequence>
<organism evidence="2">
    <name type="scientific">Tetraselmis sp. GSL018</name>
    <dbReference type="NCBI Taxonomy" id="582737"/>
    <lineage>
        <taxon>Eukaryota</taxon>
        <taxon>Viridiplantae</taxon>
        <taxon>Chlorophyta</taxon>
        <taxon>core chlorophytes</taxon>
        <taxon>Chlorodendrophyceae</taxon>
        <taxon>Chlorodendrales</taxon>
        <taxon>Chlorodendraceae</taxon>
        <taxon>Tetraselmis</taxon>
    </lineage>
</organism>
<accession>A0A061RTL1</accession>
<reference evidence="2" key="1">
    <citation type="submission" date="2014-05" db="EMBL/GenBank/DDBJ databases">
        <title>The transcriptome of the halophilic microalga Tetraselmis sp. GSL018 isolated from the Great Salt Lake, Utah.</title>
        <authorList>
            <person name="Jinkerson R.E."/>
            <person name="D'Adamo S."/>
            <person name="Posewitz M.C."/>
        </authorList>
    </citation>
    <scope>NUCLEOTIDE SEQUENCE</scope>
    <source>
        <strain evidence="2">GSL018</strain>
    </source>
</reference>
<protein>
    <submittedName>
        <fullName evidence="2">Uncharacterized protein</fullName>
    </submittedName>
</protein>